<dbReference type="Proteomes" id="UP001143981">
    <property type="component" value="Unassembled WGS sequence"/>
</dbReference>
<dbReference type="EMBL" id="JANBOI010003569">
    <property type="protein sequence ID" value="KAJ1718314.1"/>
    <property type="molecule type" value="Genomic_DNA"/>
</dbReference>
<organism evidence="3 4">
    <name type="scientific">Coemansia biformis</name>
    <dbReference type="NCBI Taxonomy" id="1286918"/>
    <lineage>
        <taxon>Eukaryota</taxon>
        <taxon>Fungi</taxon>
        <taxon>Fungi incertae sedis</taxon>
        <taxon>Zoopagomycota</taxon>
        <taxon>Kickxellomycotina</taxon>
        <taxon>Kickxellomycetes</taxon>
        <taxon>Kickxellales</taxon>
        <taxon>Kickxellaceae</taxon>
        <taxon>Coemansia</taxon>
    </lineage>
</organism>
<accession>A0A9W8CMD4</accession>
<feature type="compositionally biased region" description="Basic and acidic residues" evidence="1">
    <location>
        <begin position="1"/>
        <end position="30"/>
    </location>
</feature>
<name>A0A9W8CMD4_9FUNG</name>
<evidence type="ECO:0000313" key="3">
    <source>
        <dbReference type="EMBL" id="KAJ1718314.1"/>
    </source>
</evidence>
<dbReference type="Pfam" id="PF11976">
    <property type="entry name" value="Rad60-SLD"/>
    <property type="match status" value="1"/>
</dbReference>
<protein>
    <recommendedName>
        <fullName evidence="2">Rad60/SUMO-like domain-containing protein</fullName>
    </recommendedName>
</protein>
<feature type="region of interest" description="Disordered" evidence="1">
    <location>
        <begin position="1"/>
        <end position="75"/>
    </location>
</feature>
<dbReference type="CDD" id="cd17080">
    <property type="entry name" value="Ubl_SLD2_Esc2_like"/>
    <property type="match status" value="1"/>
</dbReference>
<evidence type="ECO:0000256" key="1">
    <source>
        <dbReference type="SAM" id="MobiDB-lite"/>
    </source>
</evidence>
<reference evidence="3" key="1">
    <citation type="submission" date="2022-07" db="EMBL/GenBank/DDBJ databases">
        <title>Phylogenomic reconstructions and comparative analyses of Kickxellomycotina fungi.</title>
        <authorList>
            <person name="Reynolds N.K."/>
            <person name="Stajich J.E."/>
            <person name="Barry K."/>
            <person name="Grigoriev I.V."/>
            <person name="Crous P."/>
            <person name="Smith M.E."/>
        </authorList>
    </citation>
    <scope>NUCLEOTIDE SEQUENCE</scope>
    <source>
        <strain evidence="3">BCRC 34381</strain>
    </source>
</reference>
<keyword evidence="4" id="KW-1185">Reference proteome</keyword>
<feature type="compositionally biased region" description="Acidic residues" evidence="1">
    <location>
        <begin position="39"/>
        <end position="54"/>
    </location>
</feature>
<dbReference type="Gene3D" id="3.10.20.90">
    <property type="entry name" value="Phosphatidylinositol 3-kinase Catalytic Subunit, Chain A, domain 1"/>
    <property type="match status" value="1"/>
</dbReference>
<evidence type="ECO:0000259" key="2">
    <source>
        <dbReference type="Pfam" id="PF11976"/>
    </source>
</evidence>
<sequence>MREKEALEQAQLAREREQAQRDFEMVRELQRSTAAAGALDEESNGQQSVEDDGQDAAPAGGDTSGGAGPGTRIKIRDKSGKDVLLRVAATTSIRAVIENYRKLSGLDSGARVTLEFDDEALDPNATIGDTEIEDDDMLTAFCQ</sequence>
<dbReference type="SUPFAM" id="SSF54236">
    <property type="entry name" value="Ubiquitin-like"/>
    <property type="match status" value="1"/>
</dbReference>
<evidence type="ECO:0000313" key="4">
    <source>
        <dbReference type="Proteomes" id="UP001143981"/>
    </source>
</evidence>
<dbReference type="OrthoDB" id="3365399at2759"/>
<dbReference type="AlphaFoldDB" id="A0A9W8CMD4"/>
<dbReference type="InterPro" id="IPR022617">
    <property type="entry name" value="Rad60/SUMO-like_dom"/>
</dbReference>
<feature type="domain" description="Rad60/SUMO-like" evidence="2">
    <location>
        <begin position="72"/>
        <end position="138"/>
    </location>
</feature>
<proteinExistence type="predicted"/>
<gene>
    <name evidence="3" type="ORF">LPJ61_006699</name>
</gene>
<comment type="caution">
    <text evidence="3">The sequence shown here is derived from an EMBL/GenBank/DDBJ whole genome shotgun (WGS) entry which is preliminary data.</text>
</comment>
<dbReference type="InterPro" id="IPR029071">
    <property type="entry name" value="Ubiquitin-like_domsf"/>
</dbReference>